<sequence length="224" mass="26018">MKGRPRSPLGIVESHRESFEVDSTKRVSLSTGALSSTFLKTFLRLEGIVVYLISDLRSVFLRARRMDSVWSRCPEDIVRLIKERFYADKVEEAYASKFSRILVELFSHDDSRVMEGVHELSDLLEDLSVKSSSDAILVLTDECPIEHRRRIGTAYYALKNYEEQEEEELSFYEQGVEQTDYVLCYRCYVFRLHKDIVLENFNLGRFGQKEVVIVGHDKIIKSSI</sequence>
<reference evidence="1" key="1">
    <citation type="submission" date="2015-06" db="EMBL/GenBank/DDBJ databases">
        <authorList>
            <person name="Joergensen T."/>
        </authorList>
    </citation>
    <scope>NUCLEOTIDE SEQUENCE</scope>
    <source>
        <strain evidence="1">RGFK1605</strain>
    </source>
</reference>
<protein>
    <submittedName>
        <fullName evidence="1">Uncharacterized protein</fullName>
    </submittedName>
</protein>
<dbReference type="EMBL" id="LN854122">
    <property type="protein sequence ID" value="CRY97506.1"/>
    <property type="molecule type" value="Genomic_DNA"/>
</dbReference>
<accession>A0A0H5Q644</accession>
<evidence type="ECO:0000313" key="1">
    <source>
        <dbReference type="EMBL" id="CRY97506.1"/>
    </source>
</evidence>
<proteinExistence type="predicted"/>
<dbReference type="AlphaFoldDB" id="A0A0H5Q644"/>
<organism evidence="1">
    <name type="scientific">uncultured prokaryote</name>
    <dbReference type="NCBI Taxonomy" id="198431"/>
    <lineage>
        <taxon>unclassified sequences</taxon>
        <taxon>environmental samples</taxon>
    </lineage>
</organism>
<reference evidence="1" key="2">
    <citation type="submission" date="2015-07" db="EMBL/GenBank/DDBJ databases">
        <title>Plasmids, circular viruses and viroids from rat gut.</title>
        <authorList>
            <person name="Jorgensen T.J."/>
            <person name="Hansen M.A."/>
            <person name="Xu Z."/>
            <person name="Tabak M.A."/>
            <person name="Sorensen S.J."/>
            <person name="Hansen L.H."/>
        </authorList>
    </citation>
    <scope>NUCLEOTIDE SEQUENCE</scope>
    <source>
        <strain evidence="1">RGFK1605</strain>
    </source>
</reference>
<name>A0A0H5Q644_9ZZZZ</name>